<comment type="caution">
    <text evidence="1">The sequence shown here is derived from an EMBL/GenBank/DDBJ whole genome shotgun (WGS) entry which is preliminary data.</text>
</comment>
<dbReference type="AlphaFoldDB" id="A0A7W9W6E6"/>
<sequence>MSSLTRAVIPPEVLARYAEPHRRYHTVRHLRAVLGALHRWLGPELPSSLRTAALWHDAVYDPKAHDNEEQSAALVVGDPRAALLILATKRHELLDEGEDMRLLLDADLWILGAAPRAYRRYAALIRQEYTHVPDTAYRAGRAAVLERFLQRPRLYFGPFPEREARARENLAAELSRLRT</sequence>
<reference evidence="1 2" key="1">
    <citation type="submission" date="2020-08" db="EMBL/GenBank/DDBJ databases">
        <title>Genomic Encyclopedia of Type Strains, Phase IV (KMG-IV): sequencing the most valuable type-strain genomes for metagenomic binning, comparative biology and taxonomic classification.</title>
        <authorList>
            <person name="Goeker M."/>
        </authorList>
    </citation>
    <scope>NUCLEOTIDE SEQUENCE [LARGE SCALE GENOMIC DNA]</scope>
    <source>
        <strain evidence="1 2">DSM 23562</strain>
    </source>
</reference>
<accession>A0A7W9W6E6</accession>
<name>A0A7W9W6E6_ARMRO</name>
<proteinExistence type="predicted"/>
<dbReference type="PANTHER" id="PTHR21174">
    <property type="match status" value="1"/>
</dbReference>
<gene>
    <name evidence="1" type="ORF">HNQ39_001249</name>
</gene>
<keyword evidence="1" id="KW-0378">Hydrolase</keyword>
<evidence type="ECO:0000313" key="2">
    <source>
        <dbReference type="Proteomes" id="UP000520814"/>
    </source>
</evidence>
<evidence type="ECO:0000313" key="1">
    <source>
        <dbReference type="EMBL" id="MBB6049487.1"/>
    </source>
</evidence>
<dbReference type="RefSeq" id="WP_221289830.1">
    <property type="nucleotide sequence ID" value="NZ_JACHGW010000001.1"/>
</dbReference>
<dbReference type="PANTHER" id="PTHR21174:SF0">
    <property type="entry name" value="HD PHOSPHOHYDROLASE FAMILY PROTEIN-RELATED"/>
    <property type="match status" value="1"/>
</dbReference>
<keyword evidence="2" id="KW-1185">Reference proteome</keyword>
<dbReference type="GO" id="GO:0016787">
    <property type="term" value="F:hydrolase activity"/>
    <property type="evidence" value="ECO:0007669"/>
    <property type="project" value="UniProtKB-KW"/>
</dbReference>
<protein>
    <submittedName>
        <fullName evidence="1">Putative metal-dependent HD superfamily phosphohydrolase</fullName>
    </submittedName>
</protein>
<dbReference type="InterPro" id="IPR009218">
    <property type="entry name" value="HD_phosphohydro"/>
</dbReference>
<organism evidence="1 2">
    <name type="scientific">Armatimonas rosea</name>
    <dbReference type="NCBI Taxonomy" id="685828"/>
    <lineage>
        <taxon>Bacteria</taxon>
        <taxon>Bacillati</taxon>
        <taxon>Armatimonadota</taxon>
        <taxon>Armatimonadia</taxon>
        <taxon>Armatimonadales</taxon>
        <taxon>Armatimonadaceae</taxon>
        <taxon>Armatimonas</taxon>
    </lineage>
</organism>
<dbReference type="Proteomes" id="UP000520814">
    <property type="component" value="Unassembled WGS sequence"/>
</dbReference>
<dbReference type="SUPFAM" id="SSF109604">
    <property type="entry name" value="HD-domain/PDEase-like"/>
    <property type="match status" value="1"/>
</dbReference>
<dbReference type="EMBL" id="JACHGW010000001">
    <property type="protein sequence ID" value="MBB6049487.1"/>
    <property type="molecule type" value="Genomic_DNA"/>
</dbReference>
<dbReference type="PIRSF" id="PIRSF035170">
    <property type="entry name" value="HD_phosphohydro"/>
    <property type="match status" value="1"/>
</dbReference>